<dbReference type="InterPro" id="IPR042197">
    <property type="entry name" value="Apaf_helical"/>
</dbReference>
<dbReference type="GeneID" id="104722035"/>
<dbReference type="Pfam" id="PF00931">
    <property type="entry name" value="NB-ARC"/>
    <property type="match status" value="1"/>
</dbReference>
<dbReference type="InterPro" id="IPR027417">
    <property type="entry name" value="P-loop_NTPase"/>
</dbReference>
<gene>
    <name evidence="3" type="primary">LOC104722035</name>
</gene>
<dbReference type="PANTHER" id="PTHR11017:SF543">
    <property type="entry name" value="TIR DOMAIN-CONTAINING PROTEIN"/>
    <property type="match status" value="1"/>
</dbReference>
<dbReference type="SMART" id="SM00255">
    <property type="entry name" value="TIR"/>
    <property type="match status" value="1"/>
</dbReference>
<dbReference type="InterPro" id="IPR002182">
    <property type="entry name" value="NB-ARC"/>
</dbReference>
<dbReference type="Gene3D" id="1.10.8.430">
    <property type="entry name" value="Helical domain of apoptotic protease-activating factors"/>
    <property type="match status" value="1"/>
</dbReference>
<dbReference type="RefSeq" id="XP_010438440.1">
    <property type="nucleotide sequence ID" value="XM_010440138.2"/>
</dbReference>
<dbReference type="Gene3D" id="3.40.50.300">
    <property type="entry name" value="P-loop containing nucleotide triphosphate hydrolases"/>
    <property type="match status" value="1"/>
</dbReference>
<reference evidence="3" key="2">
    <citation type="submission" date="2025-08" db="UniProtKB">
        <authorList>
            <consortium name="RefSeq"/>
        </authorList>
    </citation>
    <scope>IDENTIFICATION</scope>
    <source>
        <tissue evidence="3">Leaf</tissue>
    </source>
</reference>
<proteinExistence type="predicted"/>
<dbReference type="InterPro" id="IPR044974">
    <property type="entry name" value="Disease_R_plants"/>
</dbReference>
<sequence length="523" mass="59277">MFFTGILKSMSILKESRTDYNFIHPFIPPSSPSSSTRQYSYDVFPSFSGQDVRRSFLSHFLEGLKNNGISTFIDNGIMKSESINSELVKAIRESRIAVVILSMNYASSCWCLNELQLIMECRFTLGQTVMTIFYDVDPSDVRNQTGDFGKAFQETCGGKTEEEKQRWRKALTEVAVIAGEHSVSWASEAAMISKIVMDVSNELPSSDFDRLVGIDTHVEHMKSMICLESDEVKMVGIWGPAGIGKTTIARALYKQVSCNFQLNFYKENLEETHKLLTLDHIGLQNHLENEIFSGVLDHREMKISDLQEAQFRLKNQRVLLILDDACSWELQALENLIQDLRFGSKVIVTNVNLNTFRRNGINQIYKVAFPTSEEAQQIFSYSAFGQSSPPRGYMEHAIEVAKLVAPFPLGLKILGSALRGKSKEEWLMTPAKLETYLDDKEIEKAIRFAYDGLSEKHRALFNLLTENISFGVNVKDAIFSLSERDWDVEKGIQTLADMGLISISRERGIIMHCLVRLMSIRLC</sequence>
<dbReference type="PROSITE" id="PS50104">
    <property type="entry name" value="TIR"/>
    <property type="match status" value="1"/>
</dbReference>
<dbReference type="InterPro" id="IPR000157">
    <property type="entry name" value="TIR_dom"/>
</dbReference>
<protein>
    <submittedName>
        <fullName evidence="3">Probable disease resistance protein RPP1</fullName>
    </submittedName>
</protein>
<dbReference type="Gene3D" id="3.40.50.10140">
    <property type="entry name" value="Toll/interleukin-1 receptor homology (TIR) domain"/>
    <property type="match status" value="1"/>
</dbReference>
<evidence type="ECO:0000259" key="1">
    <source>
        <dbReference type="PROSITE" id="PS50104"/>
    </source>
</evidence>
<dbReference type="SUPFAM" id="SSF52200">
    <property type="entry name" value="Toll/Interleukin receptor TIR domain"/>
    <property type="match status" value="1"/>
</dbReference>
<name>A0ABM0UAU1_CAMSA</name>
<accession>A0ABM0UAU1</accession>
<dbReference type="InterPro" id="IPR035897">
    <property type="entry name" value="Toll_tir_struct_dom_sf"/>
</dbReference>
<dbReference type="SUPFAM" id="SSF52540">
    <property type="entry name" value="P-loop containing nucleoside triphosphate hydrolases"/>
    <property type="match status" value="1"/>
</dbReference>
<feature type="domain" description="TIR" evidence="1">
    <location>
        <begin position="39"/>
        <end position="203"/>
    </location>
</feature>
<dbReference type="PRINTS" id="PR00364">
    <property type="entry name" value="DISEASERSIST"/>
</dbReference>
<dbReference type="Proteomes" id="UP000694864">
    <property type="component" value="Chromosome 11"/>
</dbReference>
<organism evidence="2 3">
    <name type="scientific">Camelina sativa</name>
    <name type="common">False flax</name>
    <name type="synonym">Myagrum sativum</name>
    <dbReference type="NCBI Taxonomy" id="90675"/>
    <lineage>
        <taxon>Eukaryota</taxon>
        <taxon>Viridiplantae</taxon>
        <taxon>Streptophyta</taxon>
        <taxon>Embryophyta</taxon>
        <taxon>Tracheophyta</taxon>
        <taxon>Spermatophyta</taxon>
        <taxon>Magnoliopsida</taxon>
        <taxon>eudicotyledons</taxon>
        <taxon>Gunneridae</taxon>
        <taxon>Pentapetalae</taxon>
        <taxon>rosids</taxon>
        <taxon>malvids</taxon>
        <taxon>Brassicales</taxon>
        <taxon>Brassicaceae</taxon>
        <taxon>Camelineae</taxon>
        <taxon>Camelina</taxon>
    </lineage>
</organism>
<keyword evidence="2" id="KW-1185">Reference proteome</keyword>
<evidence type="ECO:0000313" key="3">
    <source>
        <dbReference type="RefSeq" id="XP_010438440.1"/>
    </source>
</evidence>
<dbReference type="PANTHER" id="PTHR11017">
    <property type="entry name" value="LEUCINE-RICH REPEAT-CONTAINING PROTEIN"/>
    <property type="match status" value="1"/>
</dbReference>
<evidence type="ECO:0000313" key="2">
    <source>
        <dbReference type="Proteomes" id="UP000694864"/>
    </source>
</evidence>
<reference evidence="2" key="1">
    <citation type="journal article" date="2014" name="Nat. Commun.">
        <title>The emerging biofuel crop Camelina sativa retains a highly undifferentiated hexaploid genome structure.</title>
        <authorList>
            <person name="Kagale S."/>
            <person name="Koh C."/>
            <person name="Nixon J."/>
            <person name="Bollina V."/>
            <person name="Clarke W.E."/>
            <person name="Tuteja R."/>
            <person name="Spillane C."/>
            <person name="Robinson S.J."/>
            <person name="Links M.G."/>
            <person name="Clarke C."/>
            <person name="Higgins E.E."/>
            <person name="Huebert T."/>
            <person name="Sharpe A.G."/>
            <person name="Parkin I.A."/>
        </authorList>
    </citation>
    <scope>NUCLEOTIDE SEQUENCE [LARGE SCALE GENOMIC DNA]</scope>
    <source>
        <strain evidence="2">cv. DH55</strain>
    </source>
</reference>
<dbReference type="Pfam" id="PF01582">
    <property type="entry name" value="TIR"/>
    <property type="match status" value="1"/>
</dbReference>